<keyword evidence="1" id="KW-0472">Membrane</keyword>
<feature type="transmembrane region" description="Helical" evidence="1">
    <location>
        <begin position="20"/>
        <end position="42"/>
    </location>
</feature>
<reference evidence="3" key="1">
    <citation type="journal article" date="2023" name="Commun. Biol.">
        <title>Genome analysis of Parmales, the sister group of diatoms, reveals the evolutionary specialization of diatoms from phago-mixotrophs to photoautotrophs.</title>
        <authorList>
            <person name="Ban H."/>
            <person name="Sato S."/>
            <person name="Yoshikawa S."/>
            <person name="Yamada K."/>
            <person name="Nakamura Y."/>
            <person name="Ichinomiya M."/>
            <person name="Sato N."/>
            <person name="Blanc-Mathieu R."/>
            <person name="Endo H."/>
            <person name="Kuwata A."/>
            <person name="Ogata H."/>
        </authorList>
    </citation>
    <scope>NUCLEOTIDE SEQUENCE [LARGE SCALE GENOMIC DNA]</scope>
    <source>
        <strain evidence="3">NIES 3701</strain>
    </source>
</reference>
<feature type="transmembrane region" description="Helical" evidence="1">
    <location>
        <begin position="161"/>
        <end position="183"/>
    </location>
</feature>
<feature type="transmembrane region" description="Helical" evidence="1">
    <location>
        <begin position="73"/>
        <end position="94"/>
    </location>
</feature>
<evidence type="ECO:0000313" key="2">
    <source>
        <dbReference type="EMBL" id="GMH70472.1"/>
    </source>
</evidence>
<accession>A0A9W7E950</accession>
<dbReference type="Proteomes" id="UP001165085">
    <property type="component" value="Unassembled WGS sequence"/>
</dbReference>
<feature type="transmembrane region" description="Helical" evidence="1">
    <location>
        <begin position="189"/>
        <end position="208"/>
    </location>
</feature>
<proteinExistence type="predicted"/>
<sequence length="296" mass="33083">MQKSKLAQQNISSGAMNPWLKAGILLLASNLAVGANMYGVYLFGKNSWLSWLLIYGPILAITSVICRDQYSFTFAFSTWLAIAHGLAHVIFPFLDEHLGVVKSVSVWEDQTLHLGQAILFATILRGEKSNYFRAGALLFILANVVNVIAGYLCWGKACHEVYVWLSLAPALASGLHFATGALFQQPNNVTRRGFLLQGCSSIITFFLFKASDDMLMLFARCRFFELYFIAPHYIGYFVSRYQSNGHGHRLLREIGELIGVFPGKAGQTYKSKPKEWIEGFNTMASKSFMVDFSKQA</sequence>
<feature type="transmembrane region" description="Helical" evidence="1">
    <location>
        <begin position="134"/>
        <end position="154"/>
    </location>
</feature>
<comment type="caution">
    <text evidence="2">The sequence shown here is derived from an EMBL/GenBank/DDBJ whole genome shotgun (WGS) entry which is preliminary data.</text>
</comment>
<evidence type="ECO:0000256" key="1">
    <source>
        <dbReference type="SAM" id="Phobius"/>
    </source>
</evidence>
<keyword evidence="1" id="KW-1133">Transmembrane helix</keyword>
<organism evidence="2 3">
    <name type="scientific">Triparma strigata</name>
    <dbReference type="NCBI Taxonomy" id="1606541"/>
    <lineage>
        <taxon>Eukaryota</taxon>
        <taxon>Sar</taxon>
        <taxon>Stramenopiles</taxon>
        <taxon>Ochrophyta</taxon>
        <taxon>Bolidophyceae</taxon>
        <taxon>Parmales</taxon>
        <taxon>Triparmaceae</taxon>
        <taxon>Triparma</taxon>
    </lineage>
</organism>
<name>A0A9W7E950_9STRA</name>
<dbReference type="OrthoDB" id="10283762at2759"/>
<evidence type="ECO:0000313" key="3">
    <source>
        <dbReference type="Proteomes" id="UP001165085"/>
    </source>
</evidence>
<dbReference type="EMBL" id="BRXY01000140">
    <property type="protein sequence ID" value="GMH70472.1"/>
    <property type="molecule type" value="Genomic_DNA"/>
</dbReference>
<dbReference type="AlphaFoldDB" id="A0A9W7E950"/>
<feature type="transmembrane region" description="Helical" evidence="1">
    <location>
        <begin position="48"/>
        <end position="66"/>
    </location>
</feature>
<gene>
    <name evidence="2" type="ORF">TrST_g3907</name>
</gene>
<keyword evidence="3" id="KW-1185">Reference proteome</keyword>
<keyword evidence="1" id="KW-0812">Transmembrane</keyword>
<protein>
    <submittedName>
        <fullName evidence="2">Uncharacterized protein</fullName>
    </submittedName>
</protein>